<name>A0ABT5QYC6_9GAMM</name>
<sequence>MPDNIDNKAKCADEIDRAAIDQIFESTLQISNQCFEYKKLCVTVLGVIVAALLKIDTPTSFTTIAIVVMVIGIGFWLCDAIAYFYQKKNRSVMDKITHKIQDRHLIECTDEPSKPVCWYAAILNISMVLYMYISLSCIIVLLYDNWPKLTAYFVK</sequence>
<proteinExistence type="predicted"/>
<feature type="transmembrane region" description="Helical" evidence="1">
    <location>
        <begin position="116"/>
        <end position="143"/>
    </location>
</feature>
<reference evidence="2" key="1">
    <citation type="submission" date="2021-12" db="EMBL/GenBank/DDBJ databases">
        <title>Enterovibrio ZSDZ35 sp. nov. and Enterovibrio ZSDZ42 sp. nov., isolated from coastal seawater in Qingdao.</title>
        <authorList>
            <person name="Zhang P."/>
        </authorList>
    </citation>
    <scope>NUCLEOTIDE SEQUENCE</scope>
    <source>
        <strain evidence="2">ZSDZ42</strain>
    </source>
</reference>
<keyword evidence="1" id="KW-1133">Transmembrane helix</keyword>
<accession>A0ABT5QYC6</accession>
<feature type="transmembrane region" description="Helical" evidence="1">
    <location>
        <begin position="37"/>
        <end position="55"/>
    </location>
</feature>
<gene>
    <name evidence="2" type="ORF">LRP50_07745</name>
</gene>
<keyword evidence="1" id="KW-0812">Transmembrane</keyword>
<protein>
    <submittedName>
        <fullName evidence="2">Uncharacterized protein</fullName>
    </submittedName>
</protein>
<dbReference type="RefSeq" id="WP_274163892.1">
    <property type="nucleotide sequence ID" value="NZ_JAJUBC010000007.1"/>
</dbReference>
<organism evidence="2 3">
    <name type="scientific">Enterovibrio gelatinilyticus</name>
    <dbReference type="NCBI Taxonomy" id="2899819"/>
    <lineage>
        <taxon>Bacteria</taxon>
        <taxon>Pseudomonadati</taxon>
        <taxon>Pseudomonadota</taxon>
        <taxon>Gammaproteobacteria</taxon>
        <taxon>Vibrionales</taxon>
        <taxon>Vibrionaceae</taxon>
        <taxon>Enterovibrio</taxon>
    </lineage>
</organism>
<evidence type="ECO:0000256" key="1">
    <source>
        <dbReference type="SAM" id="Phobius"/>
    </source>
</evidence>
<comment type="caution">
    <text evidence="2">The sequence shown here is derived from an EMBL/GenBank/DDBJ whole genome shotgun (WGS) entry which is preliminary data.</text>
</comment>
<dbReference type="Proteomes" id="UP001149400">
    <property type="component" value="Unassembled WGS sequence"/>
</dbReference>
<dbReference type="EMBL" id="JAJUBC010000007">
    <property type="protein sequence ID" value="MDD1793018.1"/>
    <property type="molecule type" value="Genomic_DNA"/>
</dbReference>
<keyword evidence="1" id="KW-0472">Membrane</keyword>
<keyword evidence="3" id="KW-1185">Reference proteome</keyword>
<evidence type="ECO:0000313" key="2">
    <source>
        <dbReference type="EMBL" id="MDD1793018.1"/>
    </source>
</evidence>
<feature type="transmembrane region" description="Helical" evidence="1">
    <location>
        <begin position="61"/>
        <end position="85"/>
    </location>
</feature>
<evidence type="ECO:0000313" key="3">
    <source>
        <dbReference type="Proteomes" id="UP001149400"/>
    </source>
</evidence>